<dbReference type="InterPro" id="IPR036259">
    <property type="entry name" value="MFS_trans_sf"/>
</dbReference>
<dbReference type="Gene3D" id="3.40.50.720">
    <property type="entry name" value="NAD(P)-binding Rossmann-like Domain"/>
    <property type="match status" value="1"/>
</dbReference>
<keyword evidence="5 6" id="KW-0472">Membrane</keyword>
<dbReference type="InterPro" id="IPR001958">
    <property type="entry name" value="Tet-R_TetA/multi-R_MdtG-like"/>
</dbReference>
<feature type="transmembrane region" description="Helical" evidence="6">
    <location>
        <begin position="174"/>
        <end position="195"/>
    </location>
</feature>
<organism evidence="8">
    <name type="scientific">Oscillatoriales cyanobacterium SpSt-418</name>
    <dbReference type="NCBI Taxonomy" id="2282169"/>
    <lineage>
        <taxon>Bacteria</taxon>
        <taxon>Bacillati</taxon>
        <taxon>Cyanobacteriota</taxon>
        <taxon>Cyanophyceae</taxon>
        <taxon>Oscillatoriophycideae</taxon>
        <taxon>Oscillatoriales</taxon>
    </lineage>
</organism>
<dbReference type="InterPro" id="IPR002347">
    <property type="entry name" value="SDR_fam"/>
</dbReference>
<keyword evidence="4 6" id="KW-1133">Transmembrane helix</keyword>
<evidence type="ECO:0000256" key="5">
    <source>
        <dbReference type="ARBA" id="ARBA00023136"/>
    </source>
</evidence>
<reference evidence="8" key="1">
    <citation type="journal article" date="2020" name="mSystems">
        <title>Genome- and Community-Level Interaction Insights into Carbon Utilization and Element Cycling Functions of Hydrothermarchaeota in Hydrothermal Sediment.</title>
        <authorList>
            <person name="Zhou Z."/>
            <person name="Liu Y."/>
            <person name="Xu W."/>
            <person name="Pan J."/>
            <person name="Luo Z.H."/>
            <person name="Li M."/>
        </authorList>
    </citation>
    <scope>NUCLEOTIDE SEQUENCE [LARGE SCALE GENOMIC DNA]</scope>
    <source>
        <strain evidence="8">SpSt-418</strain>
    </source>
</reference>
<evidence type="ECO:0000313" key="8">
    <source>
        <dbReference type="EMBL" id="HFM96705.1"/>
    </source>
</evidence>
<dbReference type="PROSITE" id="PS50850">
    <property type="entry name" value="MFS"/>
    <property type="match status" value="1"/>
</dbReference>
<evidence type="ECO:0000256" key="1">
    <source>
        <dbReference type="ARBA" id="ARBA00004651"/>
    </source>
</evidence>
<dbReference type="PANTHER" id="PTHR23504:SF15">
    <property type="entry name" value="MAJOR FACILITATOR SUPERFAMILY (MFS) PROFILE DOMAIN-CONTAINING PROTEIN"/>
    <property type="match status" value="1"/>
</dbReference>
<feature type="transmembrane region" description="Helical" evidence="6">
    <location>
        <begin position="264"/>
        <end position="283"/>
    </location>
</feature>
<dbReference type="Pfam" id="PF07690">
    <property type="entry name" value="MFS_1"/>
    <property type="match status" value="1"/>
</dbReference>
<dbReference type="PRINTS" id="PR01035">
    <property type="entry name" value="TCRTETA"/>
</dbReference>
<evidence type="ECO:0000256" key="4">
    <source>
        <dbReference type="ARBA" id="ARBA00022989"/>
    </source>
</evidence>
<feature type="transmembrane region" description="Helical" evidence="6">
    <location>
        <begin position="231"/>
        <end position="252"/>
    </location>
</feature>
<feature type="transmembrane region" description="Helical" evidence="6">
    <location>
        <begin position="414"/>
        <end position="433"/>
    </location>
</feature>
<keyword evidence="3 6" id="KW-0812">Transmembrane</keyword>
<dbReference type="Gene3D" id="1.20.1250.20">
    <property type="entry name" value="MFS general substrate transporter like domains"/>
    <property type="match status" value="1"/>
</dbReference>
<dbReference type="PANTHER" id="PTHR23504">
    <property type="entry name" value="MAJOR FACILITATOR SUPERFAMILY DOMAIN-CONTAINING PROTEIN 10"/>
    <property type="match status" value="1"/>
</dbReference>
<evidence type="ECO:0000256" key="2">
    <source>
        <dbReference type="ARBA" id="ARBA00022448"/>
    </source>
</evidence>
<dbReference type="GO" id="GO:0005886">
    <property type="term" value="C:plasma membrane"/>
    <property type="evidence" value="ECO:0007669"/>
    <property type="project" value="UniProtKB-SubCell"/>
</dbReference>
<feature type="transmembrane region" description="Helical" evidence="6">
    <location>
        <begin position="385"/>
        <end position="402"/>
    </location>
</feature>
<evidence type="ECO:0000259" key="7">
    <source>
        <dbReference type="PROSITE" id="PS50850"/>
    </source>
</evidence>
<dbReference type="InterPro" id="IPR011701">
    <property type="entry name" value="MFS"/>
</dbReference>
<comment type="caution">
    <text evidence="8">The sequence shown here is derived from an EMBL/GenBank/DDBJ whole genome shotgun (WGS) entry which is preliminary data.</text>
</comment>
<evidence type="ECO:0000256" key="6">
    <source>
        <dbReference type="SAM" id="Phobius"/>
    </source>
</evidence>
<dbReference type="EMBL" id="DSRU01000040">
    <property type="protein sequence ID" value="HFM96705.1"/>
    <property type="molecule type" value="Genomic_DNA"/>
</dbReference>
<dbReference type="SUPFAM" id="SSF51735">
    <property type="entry name" value="NAD(P)-binding Rossmann-fold domains"/>
    <property type="match status" value="1"/>
</dbReference>
<dbReference type="InterPro" id="IPR020846">
    <property type="entry name" value="MFS_dom"/>
</dbReference>
<feature type="domain" description="Major facilitator superfamily (MFS) profile" evidence="7">
    <location>
        <begin position="23"/>
        <end position="409"/>
    </location>
</feature>
<sequence length="660" mass="71014">MVQKHWSSQPSSGLQGDRALIRLSPFILYCGFLAFLGFGILNPLLPTLIRQYGGTAWEVGLLYATFSFSQFLTLPGIGALSDARGRRTMMLISLLGATLGYFLFASGATLGIVFLGWAIVGLTDGVASTVFATIADTTTPQQRTRAFSWVSAAIALGLIVGPVVSGILSRLSPVAPVYFVAIAFLMALVWGYFAMPESLPGAQRSHLPNWRHLNPFTQLRLSLTLPHVRRLIASFFLVNLAMFALISNLPALASERFGWTPAQIAPLFALFGCVSVLTQAIVIPKLIPQFGEIRLVVLGTGLASSAFVAYSLFPLSGSAVSLYVGSVLVGLGQPIAETALTGLISTSVGASLQGRINSSLQTIQALARGIAPLVAGWLYQSVHPITPYGLGAIAMLLAGLAVQHISKIGSKRSISGNTVLITGGSSGIGLAFARRFLQAGNRVIITGRNAEKLANVQADYPEIITEVADMADLEALQKLVDRHPDVNIVINNAGIQYNYDFVDPSIPIEFIETELKTNLIAPLQLIKLMLPQLLMQPKAAIVNVSSGLGLVPKQTAPVYCGSKAGLHIATKALRWQLEATSVKVFEVIAPLVDTPMTAGRGKGKMPPDALVDEFWETFCRVWYTPNVQHHYEIPIGKVKLLFVLQRWLPQLAEKILRPGL</sequence>
<proteinExistence type="predicted"/>
<feature type="transmembrane region" description="Helical" evidence="6">
    <location>
        <begin position="20"/>
        <end position="41"/>
    </location>
</feature>
<accession>A0A7C3KCQ3</accession>
<evidence type="ECO:0000256" key="3">
    <source>
        <dbReference type="ARBA" id="ARBA00022692"/>
    </source>
</evidence>
<keyword evidence="2" id="KW-0813">Transport</keyword>
<protein>
    <submittedName>
        <fullName evidence="8">MFS transporter</fullName>
    </submittedName>
</protein>
<dbReference type="GO" id="GO:0022857">
    <property type="term" value="F:transmembrane transporter activity"/>
    <property type="evidence" value="ECO:0007669"/>
    <property type="project" value="InterPro"/>
</dbReference>
<gene>
    <name evidence="8" type="ORF">ENR64_02865</name>
</gene>
<dbReference type="AlphaFoldDB" id="A0A7C3KCQ3"/>
<feature type="transmembrane region" description="Helical" evidence="6">
    <location>
        <begin position="146"/>
        <end position="168"/>
    </location>
</feature>
<feature type="transmembrane region" description="Helical" evidence="6">
    <location>
        <begin position="61"/>
        <end position="81"/>
    </location>
</feature>
<comment type="subcellular location">
    <subcellularLocation>
        <location evidence="1">Cell membrane</location>
        <topology evidence="1">Multi-pass membrane protein</topology>
    </subcellularLocation>
</comment>
<feature type="transmembrane region" description="Helical" evidence="6">
    <location>
        <begin position="295"/>
        <end position="313"/>
    </location>
</feature>
<dbReference type="SUPFAM" id="SSF103473">
    <property type="entry name" value="MFS general substrate transporter"/>
    <property type="match status" value="1"/>
</dbReference>
<name>A0A7C3KCQ3_9CYAN</name>
<dbReference type="Pfam" id="PF00106">
    <property type="entry name" value="adh_short"/>
    <property type="match status" value="1"/>
</dbReference>
<dbReference type="InterPro" id="IPR036291">
    <property type="entry name" value="NAD(P)-bd_dom_sf"/>
</dbReference>